<sequence length="132" mass="14640">MTQLAGAQGRLQRAPLPLQRERNIAATLNKLDLPRRRLTLKTSRSKTFKECFTDYHMILERNIEGAHPRALYDDQCGAVRPPVAARASGGDVTRRPRPKAPEPLTLPRAVADRAMGRSARIDPAALHTGLIK</sequence>
<feature type="region of interest" description="Disordered" evidence="1">
    <location>
        <begin position="83"/>
        <end position="104"/>
    </location>
</feature>
<evidence type="ECO:0000313" key="2">
    <source>
        <dbReference type="EMBL" id="GBP10509.1"/>
    </source>
</evidence>
<proteinExistence type="predicted"/>
<protein>
    <submittedName>
        <fullName evidence="2">Uncharacterized protein</fullName>
    </submittedName>
</protein>
<comment type="caution">
    <text evidence="2">The sequence shown here is derived from an EMBL/GenBank/DDBJ whole genome shotgun (WGS) entry which is preliminary data.</text>
</comment>
<evidence type="ECO:0000256" key="1">
    <source>
        <dbReference type="SAM" id="MobiDB-lite"/>
    </source>
</evidence>
<dbReference type="Proteomes" id="UP000299102">
    <property type="component" value="Unassembled WGS sequence"/>
</dbReference>
<evidence type="ECO:0000313" key="3">
    <source>
        <dbReference type="Proteomes" id="UP000299102"/>
    </source>
</evidence>
<organism evidence="2 3">
    <name type="scientific">Eumeta variegata</name>
    <name type="common">Bagworm moth</name>
    <name type="synonym">Eumeta japonica</name>
    <dbReference type="NCBI Taxonomy" id="151549"/>
    <lineage>
        <taxon>Eukaryota</taxon>
        <taxon>Metazoa</taxon>
        <taxon>Ecdysozoa</taxon>
        <taxon>Arthropoda</taxon>
        <taxon>Hexapoda</taxon>
        <taxon>Insecta</taxon>
        <taxon>Pterygota</taxon>
        <taxon>Neoptera</taxon>
        <taxon>Endopterygota</taxon>
        <taxon>Lepidoptera</taxon>
        <taxon>Glossata</taxon>
        <taxon>Ditrysia</taxon>
        <taxon>Tineoidea</taxon>
        <taxon>Psychidae</taxon>
        <taxon>Oiketicinae</taxon>
        <taxon>Eumeta</taxon>
    </lineage>
</organism>
<dbReference type="EMBL" id="BGZK01000041">
    <property type="protein sequence ID" value="GBP10509.1"/>
    <property type="molecule type" value="Genomic_DNA"/>
</dbReference>
<dbReference type="AlphaFoldDB" id="A0A4C1T7L2"/>
<reference evidence="2 3" key="1">
    <citation type="journal article" date="2019" name="Commun. Biol.">
        <title>The bagworm genome reveals a unique fibroin gene that provides high tensile strength.</title>
        <authorList>
            <person name="Kono N."/>
            <person name="Nakamura H."/>
            <person name="Ohtoshi R."/>
            <person name="Tomita M."/>
            <person name="Numata K."/>
            <person name="Arakawa K."/>
        </authorList>
    </citation>
    <scope>NUCLEOTIDE SEQUENCE [LARGE SCALE GENOMIC DNA]</scope>
</reference>
<gene>
    <name evidence="2" type="ORF">EVAR_76361_1</name>
</gene>
<name>A0A4C1T7L2_EUMVA</name>
<accession>A0A4C1T7L2</accession>
<keyword evidence="3" id="KW-1185">Reference proteome</keyword>